<feature type="transmembrane region" description="Helical" evidence="12">
    <location>
        <begin position="315"/>
        <end position="333"/>
    </location>
</feature>
<evidence type="ECO:0000256" key="10">
    <source>
        <dbReference type="ARBA" id="ARBA00023128"/>
    </source>
</evidence>
<comment type="subcellular location">
    <subcellularLocation>
        <location evidence="2">Mitochondrion inner membrane</location>
        <topology evidence="2">Multi-pass membrane protein</topology>
    </subcellularLocation>
</comment>
<sequence length="352" mass="40450">MLLRSYLFKNTCVRIYNGNFVTKTTTSSMYELPLFKHRLFSTSRNKHIRMKYNNRNVQTLEPVIEGLVVERGNLDGSRLVKPFFFTIGFSSASFVGAAIWQYENLRAKGRIPFYSSARWMQEKTAKFGKWRNDFNRWWNRLSDAERVYIPICLINILVFLAWRVPSFQPTMVKYFCSNPAASALCWPMVLCTFSHYSALHLFTNMYVLHSFSSGTIMSMGREQFVGFYLAAGVISSFVSSIHKVVVKRPGLSLGASGAIMAILGYMCTRYPDQELSIIFLPMFTFKAASAIKVIMGVDFAGMIMGWKFIDHAAHLGGALFGIFWSYWGSYYIWQKREPLLQVWHSVRGPPQK</sequence>
<evidence type="ECO:0000256" key="4">
    <source>
        <dbReference type="ARBA" id="ARBA00013039"/>
    </source>
</evidence>
<feature type="transmembrane region" description="Helical" evidence="12">
    <location>
        <begin position="147"/>
        <end position="164"/>
    </location>
</feature>
<keyword evidence="9 12" id="KW-1133">Transmembrane helix</keyword>
<keyword evidence="6" id="KW-0999">Mitochondrion inner membrane</keyword>
<evidence type="ECO:0000313" key="14">
    <source>
        <dbReference type="EMBL" id="KAK9504583.1"/>
    </source>
</evidence>
<accession>A0AAW1D0N9</accession>
<keyword evidence="15" id="KW-1185">Reference proteome</keyword>
<dbReference type="GO" id="GO:0004252">
    <property type="term" value="F:serine-type endopeptidase activity"/>
    <property type="evidence" value="ECO:0007669"/>
    <property type="project" value="InterPro"/>
</dbReference>
<dbReference type="AlphaFoldDB" id="A0AAW1D0N9"/>
<dbReference type="Gene3D" id="1.20.1540.10">
    <property type="entry name" value="Rhomboid-like"/>
    <property type="match status" value="1"/>
</dbReference>
<evidence type="ECO:0000256" key="3">
    <source>
        <dbReference type="ARBA" id="ARBA00009045"/>
    </source>
</evidence>
<dbReference type="EC" id="3.4.21.105" evidence="4"/>
<evidence type="ECO:0000256" key="9">
    <source>
        <dbReference type="ARBA" id="ARBA00022989"/>
    </source>
</evidence>
<feature type="transmembrane region" description="Helical" evidence="12">
    <location>
        <begin position="184"/>
        <end position="203"/>
    </location>
</feature>
<dbReference type="Proteomes" id="UP001461498">
    <property type="component" value="Unassembled WGS sequence"/>
</dbReference>
<comment type="caution">
    <text evidence="14">The sequence shown here is derived from an EMBL/GenBank/DDBJ whole genome shotgun (WGS) entry which is preliminary data.</text>
</comment>
<gene>
    <name evidence="14" type="ORF">O3M35_010887</name>
</gene>
<dbReference type="PANTHER" id="PTHR43731:SF14">
    <property type="entry name" value="PRESENILIN-ASSOCIATED RHOMBOID-LIKE PROTEIN, MITOCHONDRIAL"/>
    <property type="match status" value="1"/>
</dbReference>
<organism evidence="14 15">
    <name type="scientific">Rhynocoris fuscipes</name>
    <dbReference type="NCBI Taxonomy" id="488301"/>
    <lineage>
        <taxon>Eukaryota</taxon>
        <taxon>Metazoa</taxon>
        <taxon>Ecdysozoa</taxon>
        <taxon>Arthropoda</taxon>
        <taxon>Hexapoda</taxon>
        <taxon>Insecta</taxon>
        <taxon>Pterygota</taxon>
        <taxon>Neoptera</taxon>
        <taxon>Paraneoptera</taxon>
        <taxon>Hemiptera</taxon>
        <taxon>Heteroptera</taxon>
        <taxon>Panheteroptera</taxon>
        <taxon>Cimicomorpha</taxon>
        <taxon>Reduviidae</taxon>
        <taxon>Harpactorinae</taxon>
        <taxon>Harpactorini</taxon>
        <taxon>Rhynocoris</taxon>
    </lineage>
</organism>
<proteinExistence type="inferred from homology"/>
<dbReference type="InterPro" id="IPR022764">
    <property type="entry name" value="Peptidase_S54_rhomboid_dom"/>
</dbReference>
<feature type="domain" description="Peptidase S54 rhomboid" evidence="13">
    <location>
        <begin position="186"/>
        <end position="327"/>
    </location>
</feature>
<feature type="transmembrane region" description="Helical" evidence="12">
    <location>
        <begin position="224"/>
        <end position="245"/>
    </location>
</feature>
<dbReference type="SUPFAM" id="SSF144091">
    <property type="entry name" value="Rhomboid-like"/>
    <property type="match status" value="1"/>
</dbReference>
<dbReference type="PANTHER" id="PTHR43731">
    <property type="entry name" value="RHOMBOID PROTEASE"/>
    <property type="match status" value="1"/>
</dbReference>
<evidence type="ECO:0000313" key="15">
    <source>
        <dbReference type="Proteomes" id="UP001461498"/>
    </source>
</evidence>
<reference evidence="14 15" key="1">
    <citation type="submission" date="2022-12" db="EMBL/GenBank/DDBJ databases">
        <title>Chromosome-level genome assembly of true bugs.</title>
        <authorList>
            <person name="Ma L."/>
            <person name="Li H."/>
        </authorList>
    </citation>
    <scope>NUCLEOTIDE SEQUENCE [LARGE SCALE GENOMIC DNA]</scope>
    <source>
        <strain evidence="14">Lab_2022b</strain>
    </source>
</reference>
<keyword evidence="5 12" id="KW-0812">Transmembrane</keyword>
<dbReference type="Pfam" id="PF01694">
    <property type="entry name" value="Rhomboid"/>
    <property type="match status" value="1"/>
</dbReference>
<evidence type="ECO:0000256" key="5">
    <source>
        <dbReference type="ARBA" id="ARBA00022692"/>
    </source>
</evidence>
<feature type="transmembrane region" description="Helical" evidence="12">
    <location>
        <begin position="251"/>
        <end position="268"/>
    </location>
</feature>
<keyword evidence="10" id="KW-0496">Mitochondrion</keyword>
<dbReference type="EMBL" id="JAPXFL010000007">
    <property type="protein sequence ID" value="KAK9504583.1"/>
    <property type="molecule type" value="Genomic_DNA"/>
</dbReference>
<evidence type="ECO:0000256" key="12">
    <source>
        <dbReference type="SAM" id="Phobius"/>
    </source>
</evidence>
<dbReference type="InterPro" id="IPR035952">
    <property type="entry name" value="Rhomboid-like_sf"/>
</dbReference>
<evidence type="ECO:0000256" key="2">
    <source>
        <dbReference type="ARBA" id="ARBA00004448"/>
    </source>
</evidence>
<evidence type="ECO:0000256" key="11">
    <source>
        <dbReference type="ARBA" id="ARBA00023136"/>
    </source>
</evidence>
<evidence type="ECO:0000256" key="7">
    <source>
        <dbReference type="ARBA" id="ARBA00022801"/>
    </source>
</evidence>
<dbReference type="InterPro" id="IPR050925">
    <property type="entry name" value="Rhomboid_protease_S54"/>
</dbReference>
<keyword evidence="11 12" id="KW-0472">Membrane</keyword>
<comment type="similarity">
    <text evidence="3">Belongs to the peptidase S54 family.</text>
</comment>
<evidence type="ECO:0000256" key="6">
    <source>
        <dbReference type="ARBA" id="ARBA00022792"/>
    </source>
</evidence>
<evidence type="ECO:0000256" key="1">
    <source>
        <dbReference type="ARBA" id="ARBA00000156"/>
    </source>
</evidence>
<evidence type="ECO:0000259" key="13">
    <source>
        <dbReference type="Pfam" id="PF01694"/>
    </source>
</evidence>
<feature type="transmembrane region" description="Helical" evidence="12">
    <location>
        <begin position="83"/>
        <end position="102"/>
    </location>
</feature>
<dbReference type="GO" id="GO:0006465">
    <property type="term" value="P:signal peptide processing"/>
    <property type="evidence" value="ECO:0007669"/>
    <property type="project" value="TreeGrafter"/>
</dbReference>
<name>A0AAW1D0N9_9HEMI</name>
<dbReference type="GO" id="GO:0005743">
    <property type="term" value="C:mitochondrial inner membrane"/>
    <property type="evidence" value="ECO:0007669"/>
    <property type="project" value="UniProtKB-SubCell"/>
</dbReference>
<dbReference type="FunFam" id="1.20.1540.10:FF:000005">
    <property type="entry name" value="Presenilins-associated rhomboid-like protein, mitochondrial"/>
    <property type="match status" value="1"/>
</dbReference>
<comment type="catalytic activity">
    <reaction evidence="1">
        <text>Cleaves type-1 transmembrane domains using a catalytic dyad composed of serine and histidine that are contributed by different transmembrane domains.</text>
        <dbReference type="EC" id="3.4.21.105"/>
    </reaction>
</comment>
<keyword evidence="7" id="KW-0378">Hydrolase</keyword>
<keyword evidence="8" id="KW-0809">Transit peptide</keyword>
<evidence type="ECO:0000256" key="8">
    <source>
        <dbReference type="ARBA" id="ARBA00022946"/>
    </source>
</evidence>
<protein>
    <recommendedName>
        <fullName evidence="4">rhomboid protease</fullName>
        <ecNumber evidence="4">3.4.21.105</ecNumber>
    </recommendedName>
</protein>